<dbReference type="Proteomes" id="UP000799767">
    <property type="component" value="Unassembled WGS sequence"/>
</dbReference>
<evidence type="ECO:0000313" key="3">
    <source>
        <dbReference type="Proteomes" id="UP000799767"/>
    </source>
</evidence>
<reference evidence="2" key="1">
    <citation type="journal article" date="2020" name="Stud. Mycol.">
        <title>101 Dothideomycetes genomes: a test case for predicting lifestyles and emergence of pathogens.</title>
        <authorList>
            <person name="Haridas S."/>
            <person name="Albert R."/>
            <person name="Binder M."/>
            <person name="Bloem J."/>
            <person name="Labutti K."/>
            <person name="Salamov A."/>
            <person name="Andreopoulos B."/>
            <person name="Baker S."/>
            <person name="Barry K."/>
            <person name="Bills G."/>
            <person name="Bluhm B."/>
            <person name="Cannon C."/>
            <person name="Castanera R."/>
            <person name="Culley D."/>
            <person name="Daum C."/>
            <person name="Ezra D."/>
            <person name="Gonzalez J."/>
            <person name="Henrissat B."/>
            <person name="Kuo A."/>
            <person name="Liang C."/>
            <person name="Lipzen A."/>
            <person name="Lutzoni F."/>
            <person name="Magnuson J."/>
            <person name="Mondo S."/>
            <person name="Nolan M."/>
            <person name="Ohm R."/>
            <person name="Pangilinan J."/>
            <person name="Park H.-J."/>
            <person name="Ramirez L."/>
            <person name="Alfaro M."/>
            <person name="Sun H."/>
            <person name="Tritt A."/>
            <person name="Yoshinaga Y."/>
            <person name="Zwiers L.-H."/>
            <person name="Turgeon B."/>
            <person name="Goodwin S."/>
            <person name="Spatafora J."/>
            <person name="Crous P."/>
            <person name="Grigoriev I."/>
        </authorList>
    </citation>
    <scope>NUCLEOTIDE SEQUENCE</scope>
    <source>
        <strain evidence="2">CBS 113389</strain>
    </source>
</reference>
<gene>
    <name evidence="2" type="ORF">BDY17DRAFT_56543</name>
</gene>
<feature type="region of interest" description="Disordered" evidence="1">
    <location>
        <begin position="1"/>
        <end position="40"/>
    </location>
</feature>
<feature type="compositionally biased region" description="Polar residues" evidence="1">
    <location>
        <begin position="112"/>
        <end position="129"/>
    </location>
</feature>
<dbReference type="GeneID" id="54479513"/>
<feature type="region of interest" description="Disordered" evidence="1">
    <location>
        <begin position="112"/>
        <end position="144"/>
    </location>
</feature>
<protein>
    <submittedName>
        <fullName evidence="2">Uncharacterized protein</fullName>
    </submittedName>
</protein>
<dbReference type="AlphaFoldDB" id="A0A6A6PGC4"/>
<keyword evidence="3" id="KW-1185">Reference proteome</keyword>
<accession>A0A6A6PGC4</accession>
<feature type="compositionally biased region" description="Low complexity" evidence="1">
    <location>
        <begin position="8"/>
        <end position="19"/>
    </location>
</feature>
<dbReference type="EMBL" id="MU001643">
    <property type="protein sequence ID" value="KAF2478683.1"/>
    <property type="molecule type" value="Genomic_DNA"/>
</dbReference>
<evidence type="ECO:0000313" key="2">
    <source>
        <dbReference type="EMBL" id="KAF2478683.1"/>
    </source>
</evidence>
<evidence type="ECO:0000256" key="1">
    <source>
        <dbReference type="SAM" id="MobiDB-lite"/>
    </source>
</evidence>
<dbReference type="RefSeq" id="XP_033585253.1">
    <property type="nucleotide sequence ID" value="XM_033738511.1"/>
</dbReference>
<organism evidence="2 3">
    <name type="scientific">Neohortaea acidophila</name>
    <dbReference type="NCBI Taxonomy" id="245834"/>
    <lineage>
        <taxon>Eukaryota</taxon>
        <taxon>Fungi</taxon>
        <taxon>Dikarya</taxon>
        <taxon>Ascomycota</taxon>
        <taxon>Pezizomycotina</taxon>
        <taxon>Dothideomycetes</taxon>
        <taxon>Dothideomycetidae</taxon>
        <taxon>Mycosphaerellales</taxon>
        <taxon>Teratosphaeriaceae</taxon>
        <taxon>Neohortaea</taxon>
    </lineage>
</organism>
<sequence>MSPTKPNTEATMASTEATSNLPAPVDTPATQDVTSTDPHHHYTGSFLDRHTLRFDWTEPPNSFFEAKVRGLVATRMRLRDRQRQEALVTAEQERNAQDDNAPTYLTTVATASTSMQTPATRNPSTQAPASSVGRPVSSHQQQLQQQKAAGRIPILLVIIHTTNFIDFTPVTIRTWQRNSPLVKFRQILFDTSHDPLRGINALSYAQTHGLLCLEYLCEFGWLHKGHGHDEGGYKGLMLQMSVKFDGEAPEEAVDAENWWWTLNAMHIATPKVKIEGVQASCCWLIARLGCDGGSRKRKNEEEAGGEKNKQRTE</sequence>
<name>A0A6A6PGC4_9PEZI</name>
<proteinExistence type="predicted"/>